<dbReference type="GO" id="GO:0004371">
    <property type="term" value="F:glycerone kinase activity"/>
    <property type="evidence" value="ECO:0007669"/>
    <property type="project" value="InterPro"/>
</dbReference>
<dbReference type="Gene3D" id="1.25.40.340">
    <property type="match status" value="1"/>
</dbReference>
<reference evidence="7 8" key="1">
    <citation type="journal article" date="2020" name="Sci. Rep.">
        <title>beta-carboline chemical signals induce reveromycin production through a LuxR family regulator in Streptomyces sp. SN-593.</title>
        <authorList>
            <person name="Panthee S."/>
            <person name="Kito N."/>
            <person name="Hayashi T."/>
            <person name="Shimizu T."/>
            <person name="Ishikawa J."/>
            <person name="Hamamoto H."/>
            <person name="Osada H."/>
            <person name="Takahashi S."/>
        </authorList>
    </citation>
    <scope>NUCLEOTIDE SEQUENCE [LARGE SCALE GENOMIC DNA]</scope>
    <source>
        <strain evidence="7 8">SN-593</strain>
        <plasmid evidence="7 8">pRVR2</plasmid>
    </source>
</reference>
<keyword evidence="3 7" id="KW-0418">Kinase</keyword>
<dbReference type="SMART" id="SM01120">
    <property type="entry name" value="Dak2"/>
    <property type="match status" value="1"/>
</dbReference>
<geneLocation type="plasmid" evidence="7 8">
    <name>pRVR2</name>
</geneLocation>
<accession>A0A7R6QED9</accession>
<dbReference type="SUPFAM" id="SSF82549">
    <property type="entry name" value="DAK1/DegV-like"/>
    <property type="match status" value="1"/>
</dbReference>
<evidence type="ECO:0000313" key="8">
    <source>
        <dbReference type="Proteomes" id="UP000595703"/>
    </source>
</evidence>
<dbReference type="GO" id="GO:0005829">
    <property type="term" value="C:cytosol"/>
    <property type="evidence" value="ECO:0007669"/>
    <property type="project" value="TreeGrafter"/>
</dbReference>
<evidence type="ECO:0000259" key="5">
    <source>
        <dbReference type="PROSITE" id="PS51480"/>
    </source>
</evidence>
<evidence type="ECO:0000256" key="1">
    <source>
        <dbReference type="ARBA" id="ARBA00022679"/>
    </source>
</evidence>
<dbReference type="EMBL" id="AP018367">
    <property type="protein sequence ID" value="BBG20751.1"/>
    <property type="molecule type" value="Genomic_DNA"/>
</dbReference>
<keyword evidence="4" id="KW-0067">ATP-binding</keyword>
<dbReference type="RefSeq" id="WP_202239962.1">
    <property type="nucleotide sequence ID" value="NZ_AP018367.1"/>
</dbReference>
<organism evidence="7 8">
    <name type="scientific">Actinacidiphila reveromycinica</name>
    <dbReference type="NCBI Taxonomy" id="659352"/>
    <lineage>
        <taxon>Bacteria</taxon>
        <taxon>Bacillati</taxon>
        <taxon>Actinomycetota</taxon>
        <taxon>Actinomycetes</taxon>
        <taxon>Kitasatosporales</taxon>
        <taxon>Streptomycetaceae</taxon>
        <taxon>Actinacidiphila</taxon>
    </lineage>
</organism>
<dbReference type="GO" id="GO:0019563">
    <property type="term" value="P:glycerol catabolic process"/>
    <property type="evidence" value="ECO:0007669"/>
    <property type="project" value="TreeGrafter"/>
</dbReference>
<dbReference type="Pfam" id="PF02734">
    <property type="entry name" value="Dak2"/>
    <property type="match status" value="1"/>
</dbReference>
<dbReference type="FunFam" id="3.40.50.10440:FF:000001">
    <property type="entry name" value="Dihydroxyacetone kinase, DhaK subunit"/>
    <property type="match status" value="1"/>
</dbReference>
<gene>
    <name evidence="7" type="ORF">RVR_P28</name>
</gene>
<dbReference type="FunFam" id="1.25.40.340:FF:000002">
    <property type="entry name" value="Dihydroxyacetone kinase, L subunit"/>
    <property type="match status" value="1"/>
</dbReference>
<name>A0A7R6QED9_9ACTN</name>
<dbReference type="GO" id="GO:0005524">
    <property type="term" value="F:ATP binding"/>
    <property type="evidence" value="ECO:0007669"/>
    <property type="project" value="UniProtKB-KW"/>
</dbReference>
<dbReference type="Proteomes" id="UP000595703">
    <property type="component" value="Plasmid pRVR2"/>
</dbReference>
<dbReference type="PANTHER" id="PTHR28629">
    <property type="entry name" value="TRIOKINASE/FMN CYCLASE"/>
    <property type="match status" value="1"/>
</dbReference>
<proteinExistence type="predicted"/>
<dbReference type="AlphaFoldDB" id="A0A7R6QED9"/>
<dbReference type="Pfam" id="PF02733">
    <property type="entry name" value="Dak1"/>
    <property type="match status" value="1"/>
</dbReference>
<dbReference type="SUPFAM" id="SSF101473">
    <property type="entry name" value="DhaL-like"/>
    <property type="match status" value="1"/>
</dbReference>
<evidence type="ECO:0000313" key="7">
    <source>
        <dbReference type="EMBL" id="BBG20751.1"/>
    </source>
</evidence>
<dbReference type="InterPro" id="IPR050861">
    <property type="entry name" value="Dihydroxyacetone_Kinase"/>
</dbReference>
<dbReference type="InterPro" id="IPR004007">
    <property type="entry name" value="DhaL_dom"/>
</dbReference>
<dbReference type="PROSITE" id="PS51481">
    <property type="entry name" value="DHAK"/>
    <property type="match status" value="1"/>
</dbReference>
<dbReference type="Gene3D" id="3.30.1180.20">
    <property type="entry name" value="Dihydroxyacetone kinase, domain 2"/>
    <property type="match status" value="1"/>
</dbReference>
<keyword evidence="8" id="KW-1185">Reference proteome</keyword>
<dbReference type="PANTHER" id="PTHR28629:SF4">
    <property type="entry name" value="TRIOKINASE_FMN CYCLASE"/>
    <property type="match status" value="1"/>
</dbReference>
<evidence type="ECO:0000256" key="4">
    <source>
        <dbReference type="ARBA" id="ARBA00022840"/>
    </source>
</evidence>
<dbReference type="Gene3D" id="3.40.50.10440">
    <property type="entry name" value="Dihydroxyacetone kinase, domain 1"/>
    <property type="match status" value="1"/>
</dbReference>
<feature type="domain" description="DhaL" evidence="5">
    <location>
        <begin position="354"/>
        <end position="550"/>
    </location>
</feature>
<evidence type="ECO:0000259" key="6">
    <source>
        <dbReference type="PROSITE" id="PS51481"/>
    </source>
</evidence>
<keyword evidence="7" id="KW-0614">Plasmid</keyword>
<dbReference type="InterPro" id="IPR036117">
    <property type="entry name" value="DhaL_dom_sf"/>
</dbReference>
<dbReference type="KEGG" id="arev:RVR_P28"/>
<keyword evidence="1" id="KW-0808">Transferase</keyword>
<evidence type="ECO:0000256" key="3">
    <source>
        <dbReference type="ARBA" id="ARBA00022777"/>
    </source>
</evidence>
<sequence>MSYFLPETDPVLTACRGLALTHPDTIALCEQPLYLKATAPAPTRRVALLSGGGSGHDPLHIGLLGAGGLDAVVPGETFASPCNAQIHAAGLDVAQDRDGVLVIIKGYTGDVINFRAAAERLHARGIRVDEVVVRDDIASASAGAGRRGTAATTVVEKLLGAAADRGADLDDLAELGRRAVARSRTLTVCARPHTSPATLRPAFDLKPDHLDYGSGIHGERAPRSIPRPPVADLVHRMLDDLGAGEGPPAEEGVLLVVNGLGGTAPGELAAVAAVAAEQLAARGTTVAAVLTGTLATALDMAGISLTLTQLAPGWLQLWQAPVTTPLTTWPRAAAAPVLITPPTTDRTLMAGRMPGARAVLDHYTQIITQVRTPLTTLDQQSGDGDFADNLLTGLRHALTRVEETGEDGLTAAGAAFLDHVGGTSGPLYGLLLDRLGTATAACPDGHRPALPALTKAFAEGAAAIRRVGEAQPGDRTMLDALTPAVRALSLARESDDSPLTTAALAAIAGARDTAALLGKRGRASYVGAHTLGSPDPGAIGVALLFVALADVYEPTFAVRLPAPGYIVKPAPAP</sequence>
<keyword evidence="2" id="KW-0547">Nucleotide-binding</keyword>
<dbReference type="PROSITE" id="PS51480">
    <property type="entry name" value="DHAL"/>
    <property type="match status" value="1"/>
</dbReference>
<evidence type="ECO:0000256" key="2">
    <source>
        <dbReference type="ARBA" id="ARBA00022741"/>
    </source>
</evidence>
<feature type="domain" description="DhaK" evidence="6">
    <location>
        <begin position="6"/>
        <end position="329"/>
    </location>
</feature>
<dbReference type="InterPro" id="IPR004006">
    <property type="entry name" value="DhaK_dom"/>
</dbReference>
<protein>
    <submittedName>
        <fullName evidence="7">Putative dihydroxyacetone kinase</fullName>
    </submittedName>
</protein>